<evidence type="ECO:0000259" key="2">
    <source>
        <dbReference type="PROSITE" id="PS50076"/>
    </source>
</evidence>
<dbReference type="InterPro" id="IPR018253">
    <property type="entry name" value="DnaJ_domain_CS"/>
</dbReference>
<dbReference type="Gene3D" id="3.40.50.1820">
    <property type="entry name" value="alpha/beta hydrolase"/>
    <property type="match status" value="1"/>
</dbReference>
<gene>
    <name evidence="3" type="ORF">DL762_010536</name>
</gene>
<dbReference type="Gene3D" id="1.10.287.110">
    <property type="entry name" value="DnaJ domain"/>
    <property type="match status" value="1"/>
</dbReference>
<feature type="domain" description="J" evidence="2">
    <location>
        <begin position="1"/>
        <end position="56"/>
    </location>
</feature>
<organism evidence="3 4">
    <name type="scientific">Monosporascus cannonballus</name>
    <dbReference type="NCBI Taxonomy" id="155416"/>
    <lineage>
        <taxon>Eukaryota</taxon>
        <taxon>Fungi</taxon>
        <taxon>Dikarya</taxon>
        <taxon>Ascomycota</taxon>
        <taxon>Pezizomycotina</taxon>
        <taxon>Sordariomycetes</taxon>
        <taxon>Xylariomycetidae</taxon>
        <taxon>Xylariales</taxon>
        <taxon>Xylariales incertae sedis</taxon>
        <taxon>Monosporascus</taxon>
    </lineage>
</organism>
<dbReference type="SUPFAM" id="SSF53474">
    <property type="entry name" value="alpha/beta-Hydrolases"/>
    <property type="match status" value="1"/>
</dbReference>
<reference evidence="3 4" key="1">
    <citation type="submission" date="2018-06" db="EMBL/GenBank/DDBJ databases">
        <title>Complete Genomes of Monosporascus.</title>
        <authorList>
            <person name="Robinson A.J."/>
            <person name="Natvig D.O."/>
        </authorList>
    </citation>
    <scope>NUCLEOTIDE SEQUENCE [LARGE SCALE GENOMIC DNA]</scope>
    <source>
        <strain evidence="3 4">CBS 609.92</strain>
    </source>
</reference>
<sequence>MALVATSYAVYHPDSHRHAPGDKLSHAARLERYRLVVAANDILCDPGKRRAYDLYGAGWAGKLGMENNMREADRAWRKQPGNASMNATWEDWERWYEERNGEKKKQSPLYMSNELFVAVLCAIAIFGSMGQARRASTQSMNLIEMRDQKHEAIGHDMRQRQGELASLDKQERVENFLRQREGWALASSMEDNIKLPAMPYRVSYLNWRSQHFRTPAGFWVFPSPTVYLSFATSSHPRSGLATHVSTREHPHPRGDPSYHPMYLKLYCIPPHESHRHTHTVIFLHGRNSTAIKLSEDLLDGQNSQGRHVQDIFPSIRWVFAQSEKHYSAELEREIIQWFDVWDLWNPAERPGLQVEGLRQSAAKLIQLIKNEAATVGGLRRVILAGFCQGFATAVHALLNLQESNDQSMETQSRLGALIGLSSWMALPAASVTSCRDNLALQLGGASASADVYRDTPVFLSHAANDDVVPVEQGRKLRDILRGYGMDVVWKEYETGGHWIYGHQGGDDIVDFLKSQGLPEHTSVEE</sequence>
<dbReference type="Pfam" id="PF02230">
    <property type="entry name" value="Abhydrolase_2"/>
    <property type="match status" value="1"/>
</dbReference>
<dbReference type="InterPro" id="IPR036869">
    <property type="entry name" value="J_dom_sf"/>
</dbReference>
<dbReference type="PANTHER" id="PTHR10655">
    <property type="entry name" value="LYSOPHOSPHOLIPASE-RELATED"/>
    <property type="match status" value="1"/>
</dbReference>
<protein>
    <recommendedName>
        <fullName evidence="2">J domain-containing protein</fullName>
    </recommendedName>
</protein>
<evidence type="ECO:0000313" key="3">
    <source>
        <dbReference type="EMBL" id="RYO74211.1"/>
    </source>
</evidence>
<comment type="caution">
    <text evidence="3">The sequence shown here is derived from an EMBL/GenBank/DDBJ whole genome shotgun (WGS) entry which is preliminary data.</text>
</comment>
<dbReference type="InterPro" id="IPR029058">
    <property type="entry name" value="AB_hydrolase_fold"/>
</dbReference>
<dbReference type="EMBL" id="QJNS01000732">
    <property type="protein sequence ID" value="RYO74211.1"/>
    <property type="molecule type" value="Genomic_DNA"/>
</dbReference>
<evidence type="ECO:0000256" key="1">
    <source>
        <dbReference type="ARBA" id="ARBA00006499"/>
    </source>
</evidence>
<comment type="similarity">
    <text evidence="1">Belongs to the AB hydrolase superfamily. AB hydrolase 2 family.</text>
</comment>
<dbReference type="PROSITE" id="PS50076">
    <property type="entry name" value="DNAJ_2"/>
    <property type="match status" value="1"/>
</dbReference>
<name>A0ABY0GRC1_9PEZI</name>
<dbReference type="InterPro" id="IPR001623">
    <property type="entry name" value="DnaJ_domain"/>
</dbReference>
<keyword evidence="4" id="KW-1185">Reference proteome</keyword>
<dbReference type="SUPFAM" id="SSF46565">
    <property type="entry name" value="Chaperone J-domain"/>
    <property type="match status" value="1"/>
</dbReference>
<dbReference type="InterPro" id="IPR003140">
    <property type="entry name" value="PLipase/COase/thioEstase"/>
</dbReference>
<dbReference type="PANTHER" id="PTHR10655:SF63">
    <property type="entry name" value="PHOSPHOLIPASE_CARBOXYLESTERASE_THIOESTERASE DOMAIN-CONTAINING PROTEIN"/>
    <property type="match status" value="1"/>
</dbReference>
<proteinExistence type="inferred from homology"/>
<evidence type="ECO:0000313" key="4">
    <source>
        <dbReference type="Proteomes" id="UP000294003"/>
    </source>
</evidence>
<dbReference type="PROSITE" id="PS00636">
    <property type="entry name" value="DNAJ_1"/>
    <property type="match status" value="1"/>
</dbReference>
<dbReference type="InterPro" id="IPR050565">
    <property type="entry name" value="LYPA1-2/EST-like"/>
</dbReference>
<dbReference type="Proteomes" id="UP000294003">
    <property type="component" value="Unassembled WGS sequence"/>
</dbReference>
<accession>A0ABY0GRC1</accession>